<feature type="signal peptide" evidence="1">
    <location>
        <begin position="1"/>
        <end position="15"/>
    </location>
</feature>
<sequence length="94" mass="10603">MKGLALFLFALSVKAQCRRQNACRPDGGVVAPGQNCRPNTDYCNLGACGNGQTCRNTEECDGWIEANWYNNCYVECVMYKELMPRVSNEDVRDR</sequence>
<name>A0A9P9JT65_FUSRE</name>
<reference evidence="2" key="1">
    <citation type="journal article" date="2021" name="Nat. Commun.">
        <title>Genetic determinants of endophytism in the Arabidopsis root mycobiome.</title>
        <authorList>
            <person name="Mesny F."/>
            <person name="Miyauchi S."/>
            <person name="Thiergart T."/>
            <person name="Pickel B."/>
            <person name="Atanasova L."/>
            <person name="Karlsson M."/>
            <person name="Huettel B."/>
            <person name="Barry K.W."/>
            <person name="Haridas S."/>
            <person name="Chen C."/>
            <person name="Bauer D."/>
            <person name="Andreopoulos W."/>
            <person name="Pangilinan J."/>
            <person name="LaButti K."/>
            <person name="Riley R."/>
            <person name="Lipzen A."/>
            <person name="Clum A."/>
            <person name="Drula E."/>
            <person name="Henrissat B."/>
            <person name="Kohler A."/>
            <person name="Grigoriev I.V."/>
            <person name="Martin F.M."/>
            <person name="Hacquard S."/>
        </authorList>
    </citation>
    <scope>NUCLEOTIDE SEQUENCE</scope>
    <source>
        <strain evidence="2">MPI-CAGE-AT-0023</strain>
    </source>
</reference>
<comment type="caution">
    <text evidence="2">The sequence shown here is derived from an EMBL/GenBank/DDBJ whole genome shotgun (WGS) entry which is preliminary data.</text>
</comment>
<dbReference type="EMBL" id="JAGMUX010000021">
    <property type="protein sequence ID" value="KAH7231240.1"/>
    <property type="molecule type" value="Genomic_DNA"/>
</dbReference>
<evidence type="ECO:0000313" key="2">
    <source>
        <dbReference type="EMBL" id="KAH7231240.1"/>
    </source>
</evidence>
<evidence type="ECO:0000256" key="1">
    <source>
        <dbReference type="SAM" id="SignalP"/>
    </source>
</evidence>
<dbReference type="GeneID" id="70230188"/>
<accession>A0A9P9JT65</accession>
<organism evidence="2 3">
    <name type="scientific">Fusarium redolens</name>
    <dbReference type="NCBI Taxonomy" id="48865"/>
    <lineage>
        <taxon>Eukaryota</taxon>
        <taxon>Fungi</taxon>
        <taxon>Dikarya</taxon>
        <taxon>Ascomycota</taxon>
        <taxon>Pezizomycotina</taxon>
        <taxon>Sordariomycetes</taxon>
        <taxon>Hypocreomycetidae</taxon>
        <taxon>Hypocreales</taxon>
        <taxon>Nectriaceae</taxon>
        <taxon>Fusarium</taxon>
        <taxon>Fusarium redolens species complex</taxon>
    </lineage>
</organism>
<gene>
    <name evidence="2" type="ORF">BKA55DRAFT_696140</name>
</gene>
<keyword evidence="1" id="KW-0732">Signal</keyword>
<dbReference type="OrthoDB" id="4965579at2759"/>
<proteinExistence type="predicted"/>
<dbReference type="Proteomes" id="UP000720189">
    <property type="component" value="Unassembled WGS sequence"/>
</dbReference>
<protein>
    <submittedName>
        <fullName evidence="2">Uncharacterized protein</fullName>
    </submittedName>
</protein>
<dbReference type="RefSeq" id="XP_046043349.1">
    <property type="nucleotide sequence ID" value="XM_046200234.1"/>
</dbReference>
<evidence type="ECO:0000313" key="3">
    <source>
        <dbReference type="Proteomes" id="UP000720189"/>
    </source>
</evidence>
<dbReference type="AlphaFoldDB" id="A0A9P9JT65"/>
<feature type="chain" id="PRO_5040285198" evidence="1">
    <location>
        <begin position="16"/>
        <end position="94"/>
    </location>
</feature>
<keyword evidence="3" id="KW-1185">Reference proteome</keyword>